<evidence type="ECO:0000313" key="8">
    <source>
        <dbReference type="EMBL" id="KAL0017677.1"/>
    </source>
</evidence>
<gene>
    <name evidence="8" type="ORF">SO802_004746</name>
</gene>
<feature type="binding site" evidence="5">
    <location>
        <position position="105"/>
    </location>
    <ligand>
        <name>ATP</name>
        <dbReference type="ChEBI" id="CHEBI:30616"/>
    </ligand>
</feature>
<dbReference type="Proteomes" id="UP001459277">
    <property type="component" value="Unassembled WGS sequence"/>
</dbReference>
<dbReference type="Gene3D" id="1.10.510.10">
    <property type="entry name" value="Transferase(Phosphotransferase) domain 1"/>
    <property type="match status" value="1"/>
</dbReference>
<keyword evidence="2 5" id="KW-0547">Nucleotide-binding</keyword>
<keyword evidence="1" id="KW-0808">Transferase</keyword>
<dbReference type="GO" id="GO:0005524">
    <property type="term" value="F:ATP binding"/>
    <property type="evidence" value="ECO:0007669"/>
    <property type="project" value="UniProtKB-UniRule"/>
</dbReference>
<dbReference type="PROSITE" id="PS50011">
    <property type="entry name" value="PROTEIN_KINASE_DOM"/>
    <property type="match status" value="1"/>
</dbReference>
<dbReference type="InterPro" id="IPR017441">
    <property type="entry name" value="Protein_kinase_ATP_BS"/>
</dbReference>
<dbReference type="Pfam" id="PF00069">
    <property type="entry name" value="Pkinase"/>
    <property type="match status" value="1"/>
</dbReference>
<dbReference type="SMART" id="SM00220">
    <property type="entry name" value="S_TKc"/>
    <property type="match status" value="1"/>
</dbReference>
<dbReference type="InterPro" id="IPR051681">
    <property type="entry name" value="Ser/Thr_Kinases-Pseudokinases"/>
</dbReference>
<evidence type="ECO:0000256" key="5">
    <source>
        <dbReference type="PROSITE-ProRule" id="PRU10141"/>
    </source>
</evidence>
<keyword evidence="9" id="KW-1185">Reference proteome</keyword>
<evidence type="ECO:0000256" key="3">
    <source>
        <dbReference type="ARBA" id="ARBA00022777"/>
    </source>
</evidence>
<feature type="domain" description="Protein kinase" evidence="7">
    <location>
        <begin position="1"/>
        <end position="312"/>
    </location>
</feature>
<proteinExistence type="inferred from homology"/>
<dbReference type="PROSITE" id="PS00107">
    <property type="entry name" value="PROTEIN_KINASE_ATP"/>
    <property type="match status" value="1"/>
</dbReference>
<protein>
    <recommendedName>
        <fullName evidence="7">Protein kinase domain-containing protein</fullName>
    </recommendedName>
</protein>
<evidence type="ECO:0000313" key="9">
    <source>
        <dbReference type="Proteomes" id="UP001459277"/>
    </source>
</evidence>
<evidence type="ECO:0000259" key="7">
    <source>
        <dbReference type="PROSITE" id="PS50011"/>
    </source>
</evidence>
<dbReference type="InterPro" id="IPR008271">
    <property type="entry name" value="Ser/Thr_kinase_AS"/>
</dbReference>
<evidence type="ECO:0000256" key="1">
    <source>
        <dbReference type="ARBA" id="ARBA00022679"/>
    </source>
</evidence>
<evidence type="ECO:0000256" key="4">
    <source>
        <dbReference type="ARBA" id="ARBA00022840"/>
    </source>
</evidence>
<accession>A0AAW2E3T6</accession>
<dbReference type="EMBL" id="JAZDWU010000001">
    <property type="protein sequence ID" value="KAL0017677.1"/>
    <property type="molecule type" value="Genomic_DNA"/>
</dbReference>
<dbReference type="PANTHER" id="PTHR44329">
    <property type="entry name" value="SERINE/THREONINE-PROTEIN KINASE TNNI3K-RELATED"/>
    <property type="match status" value="1"/>
</dbReference>
<dbReference type="InterPro" id="IPR011009">
    <property type="entry name" value="Kinase-like_dom_sf"/>
</dbReference>
<dbReference type="SUPFAM" id="SSF56112">
    <property type="entry name" value="Protein kinase-like (PK-like)"/>
    <property type="match status" value="1"/>
</dbReference>
<reference evidence="8 9" key="1">
    <citation type="submission" date="2024-01" db="EMBL/GenBank/DDBJ databases">
        <title>A telomere-to-telomere, gap-free genome of sweet tea (Lithocarpus litseifolius).</title>
        <authorList>
            <person name="Zhou J."/>
        </authorList>
    </citation>
    <scope>NUCLEOTIDE SEQUENCE [LARGE SCALE GENOMIC DNA]</scope>
    <source>
        <strain evidence="8">Zhou-2022a</strain>
        <tissue evidence="8">Leaf</tissue>
    </source>
</reference>
<name>A0AAW2E3T6_9ROSI</name>
<sequence length="315" mass="35916">MERAHDYLRYCLQIAQENGFLHLIINNKDDQQEGVLYSNFVSTSPLPLMPTPVHQNSDLAAIINQAKLNGWYIDPNEIELQEKLGQGSTADIYRGTWHGLDVAVKCLNPDYFQTLNGNELLGMTLKEWLHGPGKRRKERMVPLPPIEERLARELEIAQAMQYLHGQKPKVIHRDLKSSNIFLDDSLHVRVADFGHARFLNEEEMALTGTHVYMAPEVIKCEPYDEKCDVYSFGIIFNEIMTGEYPYTQTDYTPTKIAMEVAESKLRPTLPKDDGQLKGLIDLICLSWDGGAYNRPSFTTITCNLRTIQNSLLETV</sequence>
<comment type="caution">
    <text evidence="8">The sequence shown here is derived from an EMBL/GenBank/DDBJ whole genome shotgun (WGS) entry which is preliminary data.</text>
</comment>
<keyword evidence="6" id="KW-0723">Serine/threonine-protein kinase</keyword>
<keyword evidence="4 5" id="KW-0067">ATP-binding</keyword>
<dbReference type="PANTHER" id="PTHR44329:SF11">
    <property type="entry name" value="OS09G0443600 PROTEIN"/>
    <property type="match status" value="1"/>
</dbReference>
<dbReference type="InterPro" id="IPR000719">
    <property type="entry name" value="Prot_kinase_dom"/>
</dbReference>
<dbReference type="AlphaFoldDB" id="A0AAW2E3T6"/>
<dbReference type="PROSITE" id="PS00108">
    <property type="entry name" value="PROTEIN_KINASE_ST"/>
    <property type="match status" value="1"/>
</dbReference>
<organism evidence="8 9">
    <name type="scientific">Lithocarpus litseifolius</name>
    <dbReference type="NCBI Taxonomy" id="425828"/>
    <lineage>
        <taxon>Eukaryota</taxon>
        <taxon>Viridiplantae</taxon>
        <taxon>Streptophyta</taxon>
        <taxon>Embryophyta</taxon>
        <taxon>Tracheophyta</taxon>
        <taxon>Spermatophyta</taxon>
        <taxon>Magnoliopsida</taxon>
        <taxon>eudicotyledons</taxon>
        <taxon>Gunneridae</taxon>
        <taxon>Pentapetalae</taxon>
        <taxon>rosids</taxon>
        <taxon>fabids</taxon>
        <taxon>Fagales</taxon>
        <taxon>Fagaceae</taxon>
        <taxon>Lithocarpus</taxon>
    </lineage>
</organism>
<keyword evidence="3" id="KW-0418">Kinase</keyword>
<evidence type="ECO:0000256" key="6">
    <source>
        <dbReference type="RuleBase" id="RU000304"/>
    </source>
</evidence>
<comment type="similarity">
    <text evidence="6">Belongs to the protein kinase superfamily.</text>
</comment>
<dbReference type="Gene3D" id="3.30.200.20">
    <property type="entry name" value="Phosphorylase Kinase, domain 1"/>
    <property type="match status" value="1"/>
</dbReference>
<dbReference type="GO" id="GO:0004674">
    <property type="term" value="F:protein serine/threonine kinase activity"/>
    <property type="evidence" value="ECO:0007669"/>
    <property type="project" value="UniProtKB-KW"/>
</dbReference>
<evidence type="ECO:0000256" key="2">
    <source>
        <dbReference type="ARBA" id="ARBA00022741"/>
    </source>
</evidence>